<dbReference type="Proteomes" id="UP000253977">
    <property type="component" value="Unassembled WGS sequence"/>
</dbReference>
<proteinExistence type="predicted"/>
<comment type="caution">
    <text evidence="2">The sequence shown here is derived from an EMBL/GenBank/DDBJ whole genome shotgun (WGS) entry which is preliminary data.</text>
</comment>
<dbReference type="InterPro" id="IPR029063">
    <property type="entry name" value="SAM-dependent_MTases_sf"/>
</dbReference>
<keyword evidence="3" id="KW-1185">Reference proteome</keyword>
<reference evidence="2 3" key="1">
    <citation type="submission" date="2018-07" db="EMBL/GenBank/DDBJ databases">
        <title>Thalassococcus profundi sp. nov., a marine bacterium isolated from deep seawater of Okinawa Trough.</title>
        <authorList>
            <person name="Yu M."/>
        </authorList>
    </citation>
    <scope>NUCLEOTIDE SEQUENCE [LARGE SCALE GENOMIC DNA]</scope>
    <source>
        <strain evidence="2 3">WRAS1</strain>
    </source>
</reference>
<dbReference type="OrthoDB" id="9795634at2"/>
<organism evidence="2 3">
    <name type="scientific">Thalassococcus profundi</name>
    <dbReference type="NCBI Taxonomy" id="2282382"/>
    <lineage>
        <taxon>Bacteria</taxon>
        <taxon>Pseudomonadati</taxon>
        <taxon>Pseudomonadota</taxon>
        <taxon>Alphaproteobacteria</taxon>
        <taxon>Rhodobacterales</taxon>
        <taxon>Roseobacteraceae</taxon>
        <taxon>Thalassococcus</taxon>
    </lineage>
</organism>
<protein>
    <submittedName>
        <fullName evidence="2">Class I SAM-dependent methyltransferase</fullName>
    </submittedName>
</protein>
<evidence type="ECO:0000313" key="3">
    <source>
        <dbReference type="Proteomes" id="UP000253977"/>
    </source>
</evidence>
<keyword evidence="2" id="KW-0808">Transferase</keyword>
<dbReference type="EMBL" id="QPMK01000008">
    <property type="protein sequence ID" value="RDD65908.1"/>
    <property type="molecule type" value="Genomic_DNA"/>
</dbReference>
<dbReference type="SUPFAM" id="SSF53335">
    <property type="entry name" value="S-adenosyl-L-methionine-dependent methyltransferases"/>
    <property type="match status" value="1"/>
</dbReference>
<evidence type="ECO:0000259" key="1">
    <source>
        <dbReference type="Pfam" id="PF08242"/>
    </source>
</evidence>
<gene>
    <name evidence="2" type="ORF">DU478_11840</name>
</gene>
<accession>A0A369TKW8</accession>
<dbReference type="AlphaFoldDB" id="A0A369TKW8"/>
<keyword evidence="2" id="KW-0489">Methyltransferase</keyword>
<dbReference type="Pfam" id="PF08242">
    <property type="entry name" value="Methyltransf_12"/>
    <property type="match status" value="1"/>
</dbReference>
<dbReference type="CDD" id="cd02440">
    <property type="entry name" value="AdoMet_MTases"/>
    <property type="match status" value="1"/>
</dbReference>
<dbReference type="Gene3D" id="3.40.50.150">
    <property type="entry name" value="Vaccinia Virus protein VP39"/>
    <property type="match status" value="1"/>
</dbReference>
<sequence>MSGFETFLSSVQEPRLVYDIGGGTGNYTAIAAKAFPKSAIRFIEPDPGMMGLAKRKLAGHKNIEFQNVSLEKLSVVDKADLIVCVHALYAMPNPAQRLKDLHDLLRPGGVLYLVDLGRYMAVSDWRRYLFLSILKAQGPIGALKIFWRGREIAKQNAAIYESQKKGEYWTHTEEEFAVAVKKAGFEILKQQPVYRGYSDLVVCRPKP</sequence>
<dbReference type="GO" id="GO:0008168">
    <property type="term" value="F:methyltransferase activity"/>
    <property type="evidence" value="ECO:0007669"/>
    <property type="project" value="UniProtKB-KW"/>
</dbReference>
<name>A0A369TKW8_9RHOB</name>
<feature type="domain" description="Methyltransferase type 12" evidence="1">
    <location>
        <begin position="19"/>
        <end position="111"/>
    </location>
</feature>
<dbReference type="PANTHER" id="PTHR43861">
    <property type="entry name" value="TRANS-ACONITATE 2-METHYLTRANSFERASE-RELATED"/>
    <property type="match status" value="1"/>
</dbReference>
<dbReference type="GO" id="GO:0032259">
    <property type="term" value="P:methylation"/>
    <property type="evidence" value="ECO:0007669"/>
    <property type="project" value="UniProtKB-KW"/>
</dbReference>
<evidence type="ECO:0000313" key="2">
    <source>
        <dbReference type="EMBL" id="RDD65908.1"/>
    </source>
</evidence>
<dbReference type="PANTHER" id="PTHR43861:SF1">
    <property type="entry name" value="TRANS-ACONITATE 2-METHYLTRANSFERASE"/>
    <property type="match status" value="1"/>
</dbReference>
<dbReference type="InterPro" id="IPR013217">
    <property type="entry name" value="Methyltransf_12"/>
</dbReference>